<keyword evidence="12" id="KW-1185">Reference proteome</keyword>
<keyword evidence="5 7" id="KW-1133">Transmembrane helix</keyword>
<comment type="subcellular location">
    <subcellularLocation>
        <location evidence="1">Cell membrane</location>
        <topology evidence="1">Multi-pass membrane protein</topology>
    </subcellularLocation>
</comment>
<dbReference type="Pfam" id="PF21082">
    <property type="entry name" value="MS_channel_3rd"/>
    <property type="match status" value="1"/>
</dbReference>
<reference evidence="11 12" key="1">
    <citation type="submission" date="2024-04" db="EMBL/GenBank/DDBJ databases">
        <title>Novel genus in family Flammeovirgaceae.</title>
        <authorList>
            <person name="Nguyen T.H."/>
            <person name="Vuong T.Q."/>
            <person name="Le H."/>
            <person name="Kim S.-G."/>
        </authorList>
    </citation>
    <scope>NUCLEOTIDE SEQUENCE [LARGE SCALE GENOMIC DNA]</scope>
    <source>
        <strain evidence="11 12">JCM 23209</strain>
    </source>
</reference>
<evidence type="ECO:0000256" key="2">
    <source>
        <dbReference type="ARBA" id="ARBA00008017"/>
    </source>
</evidence>
<sequence>MENLDAYTSKAIELLMTYGPKLILAIIVLLIGLWVINKVVNLSSKMMEKRGIDPSLLHFLKSLANILLKALLLISVASMIGIETTSFVAMLGAAGLAVGLALQGTLANFAGGVLILFFKPYKVGDLIQAQGHLGHVKEIQVFVTILLTPENKTVIIPNGAISNGDITNYTTQGLIRVDLVMGISYAANIKAARTALMEVMTQHPKVLETPAPFVGVKELGNSSVNLAVRPYCNPEDYWAVYFDIYEQGKEALDAAGITIPFPQLDLYIKEKP</sequence>
<dbReference type="PANTHER" id="PTHR30221">
    <property type="entry name" value="SMALL-CONDUCTANCE MECHANOSENSITIVE CHANNEL"/>
    <property type="match status" value="1"/>
</dbReference>
<dbReference type="InterPro" id="IPR049142">
    <property type="entry name" value="MS_channel_1st"/>
</dbReference>
<dbReference type="Gene3D" id="3.30.70.100">
    <property type="match status" value="1"/>
</dbReference>
<organism evidence="11 12">
    <name type="scientific">Rapidithrix thailandica</name>
    <dbReference type="NCBI Taxonomy" id="413964"/>
    <lineage>
        <taxon>Bacteria</taxon>
        <taxon>Pseudomonadati</taxon>
        <taxon>Bacteroidota</taxon>
        <taxon>Cytophagia</taxon>
        <taxon>Cytophagales</taxon>
        <taxon>Flammeovirgaceae</taxon>
        <taxon>Rapidithrix</taxon>
    </lineage>
</organism>
<feature type="transmembrane region" description="Helical" evidence="7">
    <location>
        <begin position="63"/>
        <end position="82"/>
    </location>
</feature>
<dbReference type="InterPro" id="IPR011014">
    <property type="entry name" value="MscS_channel_TM-2"/>
</dbReference>
<protein>
    <submittedName>
        <fullName evidence="11">Mechanosensitive ion channel domain-containing protein</fullName>
    </submittedName>
</protein>
<dbReference type="InterPro" id="IPR008910">
    <property type="entry name" value="MSC_TM_helix"/>
</dbReference>
<dbReference type="InterPro" id="IPR006685">
    <property type="entry name" value="MscS_channel_2nd"/>
</dbReference>
<dbReference type="Pfam" id="PF05552">
    <property type="entry name" value="MS_channel_1st_1"/>
    <property type="match status" value="1"/>
</dbReference>
<dbReference type="Pfam" id="PF21088">
    <property type="entry name" value="MS_channel_1st"/>
    <property type="match status" value="1"/>
</dbReference>
<feature type="domain" description="Mechanosensitive ion channel MscS" evidence="8">
    <location>
        <begin position="105"/>
        <end position="170"/>
    </location>
</feature>
<feature type="transmembrane region" description="Helical" evidence="7">
    <location>
        <begin position="88"/>
        <end position="118"/>
    </location>
</feature>
<dbReference type="InterPro" id="IPR010920">
    <property type="entry name" value="LSM_dom_sf"/>
</dbReference>
<keyword evidence="4 7" id="KW-0812">Transmembrane</keyword>
<evidence type="ECO:0000256" key="7">
    <source>
        <dbReference type="SAM" id="Phobius"/>
    </source>
</evidence>
<dbReference type="GO" id="GO:0005886">
    <property type="term" value="C:plasma membrane"/>
    <property type="evidence" value="ECO:0007669"/>
    <property type="project" value="UniProtKB-SubCell"/>
</dbReference>
<dbReference type="EMBL" id="JBDKWZ010000007">
    <property type="protein sequence ID" value="MEN7549103.1"/>
    <property type="molecule type" value="Genomic_DNA"/>
</dbReference>
<evidence type="ECO:0000256" key="1">
    <source>
        <dbReference type="ARBA" id="ARBA00004651"/>
    </source>
</evidence>
<dbReference type="InterPro" id="IPR023408">
    <property type="entry name" value="MscS_beta-dom_sf"/>
</dbReference>
<dbReference type="AlphaFoldDB" id="A0AAW9S9I2"/>
<dbReference type="SUPFAM" id="SSF82689">
    <property type="entry name" value="Mechanosensitive channel protein MscS (YggB), C-terminal domain"/>
    <property type="match status" value="1"/>
</dbReference>
<dbReference type="RefSeq" id="WP_346821873.1">
    <property type="nucleotide sequence ID" value="NZ_JBDKWZ010000007.1"/>
</dbReference>
<comment type="similarity">
    <text evidence="2">Belongs to the MscS (TC 1.A.23) family.</text>
</comment>
<gene>
    <name evidence="11" type="ORF">AAG747_14365</name>
</gene>
<dbReference type="InterPro" id="IPR045275">
    <property type="entry name" value="MscS_archaea/bacteria_type"/>
</dbReference>
<dbReference type="Proteomes" id="UP001403385">
    <property type="component" value="Unassembled WGS sequence"/>
</dbReference>
<dbReference type="SUPFAM" id="SSF82861">
    <property type="entry name" value="Mechanosensitive channel protein MscS (YggB), transmembrane region"/>
    <property type="match status" value="1"/>
</dbReference>
<evidence type="ECO:0000259" key="9">
    <source>
        <dbReference type="Pfam" id="PF21082"/>
    </source>
</evidence>
<dbReference type="InterPro" id="IPR049278">
    <property type="entry name" value="MS_channel_C"/>
</dbReference>
<evidence type="ECO:0000259" key="10">
    <source>
        <dbReference type="Pfam" id="PF21088"/>
    </source>
</evidence>
<dbReference type="GO" id="GO:0008381">
    <property type="term" value="F:mechanosensitive monoatomic ion channel activity"/>
    <property type="evidence" value="ECO:0007669"/>
    <property type="project" value="InterPro"/>
</dbReference>
<evidence type="ECO:0000313" key="11">
    <source>
        <dbReference type="EMBL" id="MEN7549103.1"/>
    </source>
</evidence>
<evidence type="ECO:0000256" key="4">
    <source>
        <dbReference type="ARBA" id="ARBA00022692"/>
    </source>
</evidence>
<accession>A0AAW9S9I2</accession>
<dbReference type="Gene3D" id="2.30.30.60">
    <property type="match status" value="1"/>
</dbReference>
<feature type="domain" description="Mechanosensitive ion channel transmembrane helices 2/3" evidence="10">
    <location>
        <begin position="64"/>
        <end position="103"/>
    </location>
</feature>
<dbReference type="Gene3D" id="1.10.287.1260">
    <property type="match status" value="1"/>
</dbReference>
<evidence type="ECO:0000256" key="6">
    <source>
        <dbReference type="ARBA" id="ARBA00023136"/>
    </source>
</evidence>
<name>A0AAW9S9I2_9BACT</name>
<evidence type="ECO:0000313" key="12">
    <source>
        <dbReference type="Proteomes" id="UP001403385"/>
    </source>
</evidence>
<evidence type="ECO:0000256" key="3">
    <source>
        <dbReference type="ARBA" id="ARBA00022475"/>
    </source>
</evidence>
<dbReference type="PANTHER" id="PTHR30221:SF1">
    <property type="entry name" value="SMALL-CONDUCTANCE MECHANOSENSITIVE CHANNEL"/>
    <property type="match status" value="1"/>
</dbReference>
<keyword evidence="6 7" id="KW-0472">Membrane</keyword>
<comment type="caution">
    <text evidence="11">The sequence shown here is derived from an EMBL/GenBank/DDBJ whole genome shotgun (WGS) entry which is preliminary data.</text>
</comment>
<dbReference type="Pfam" id="PF00924">
    <property type="entry name" value="MS_channel_2nd"/>
    <property type="match status" value="1"/>
</dbReference>
<evidence type="ECO:0000256" key="5">
    <source>
        <dbReference type="ARBA" id="ARBA00022989"/>
    </source>
</evidence>
<evidence type="ECO:0000259" key="8">
    <source>
        <dbReference type="Pfam" id="PF00924"/>
    </source>
</evidence>
<feature type="transmembrane region" description="Helical" evidence="7">
    <location>
        <begin position="22"/>
        <end position="42"/>
    </location>
</feature>
<proteinExistence type="inferred from homology"/>
<keyword evidence="3" id="KW-1003">Cell membrane</keyword>
<feature type="domain" description="Mechanosensitive ion channel MscS C-terminal" evidence="9">
    <location>
        <begin position="178"/>
        <end position="259"/>
    </location>
</feature>
<dbReference type="InterPro" id="IPR011066">
    <property type="entry name" value="MscS_channel_C_sf"/>
</dbReference>
<dbReference type="SUPFAM" id="SSF50182">
    <property type="entry name" value="Sm-like ribonucleoproteins"/>
    <property type="match status" value="1"/>
</dbReference>